<dbReference type="CDD" id="cd00158">
    <property type="entry name" value="RHOD"/>
    <property type="match status" value="1"/>
</dbReference>
<evidence type="ECO:0000313" key="2">
    <source>
        <dbReference type="EMBL" id="OIQ72795.1"/>
    </source>
</evidence>
<dbReference type="SMART" id="SM00450">
    <property type="entry name" value="RHOD"/>
    <property type="match status" value="1"/>
</dbReference>
<dbReference type="GO" id="GO:0016779">
    <property type="term" value="F:nucleotidyltransferase activity"/>
    <property type="evidence" value="ECO:0007669"/>
    <property type="project" value="UniProtKB-KW"/>
</dbReference>
<organism evidence="2">
    <name type="scientific">mine drainage metagenome</name>
    <dbReference type="NCBI Taxonomy" id="410659"/>
    <lineage>
        <taxon>unclassified sequences</taxon>
        <taxon>metagenomes</taxon>
        <taxon>ecological metagenomes</taxon>
    </lineage>
</organism>
<reference evidence="2" key="1">
    <citation type="submission" date="2016-10" db="EMBL/GenBank/DDBJ databases">
        <title>Sequence of Gallionella enrichment culture.</title>
        <authorList>
            <person name="Poehlein A."/>
            <person name="Muehling M."/>
            <person name="Daniel R."/>
        </authorList>
    </citation>
    <scope>NUCLEOTIDE SEQUENCE</scope>
</reference>
<dbReference type="InterPro" id="IPR001763">
    <property type="entry name" value="Rhodanese-like_dom"/>
</dbReference>
<keyword evidence="2" id="KW-0808">Transferase</keyword>
<dbReference type="Gene3D" id="3.40.250.10">
    <property type="entry name" value="Rhodanese-like domain"/>
    <property type="match status" value="1"/>
</dbReference>
<keyword evidence="2" id="KW-0548">Nucleotidyltransferase</keyword>
<dbReference type="InterPro" id="IPR036873">
    <property type="entry name" value="Rhodanese-like_dom_sf"/>
</dbReference>
<proteinExistence type="predicted"/>
<evidence type="ECO:0000259" key="1">
    <source>
        <dbReference type="PROSITE" id="PS50206"/>
    </source>
</evidence>
<dbReference type="AlphaFoldDB" id="A0A1J5Q5Q8"/>
<dbReference type="InterPro" id="IPR050229">
    <property type="entry name" value="GlpE_sulfurtransferase"/>
</dbReference>
<dbReference type="SUPFAM" id="SSF52821">
    <property type="entry name" value="Rhodanese/Cell cycle control phosphatase"/>
    <property type="match status" value="1"/>
</dbReference>
<protein>
    <submittedName>
        <fullName evidence="2">Putative adenylyltransferase/sulfurtransferase MoeZ</fullName>
    </submittedName>
</protein>
<accession>A0A1J5Q5Q8</accession>
<dbReference type="Pfam" id="PF00581">
    <property type="entry name" value="Rhodanese"/>
    <property type="match status" value="1"/>
</dbReference>
<name>A0A1J5Q5Q8_9ZZZZ</name>
<dbReference type="PANTHER" id="PTHR43031:SF1">
    <property type="entry name" value="PYRIDINE NUCLEOTIDE-DISULPHIDE OXIDOREDUCTASE"/>
    <property type="match status" value="1"/>
</dbReference>
<dbReference type="PROSITE" id="PS50206">
    <property type="entry name" value="RHODANESE_3"/>
    <property type="match status" value="1"/>
</dbReference>
<sequence length="131" mass="13812">MTTSPSPAPAPSFLDRIKILFGGGGNDDGRVKPTVNAARAIELVRDGATMLDVRETAEWKTGHAPGAVHIALGNIDQAPKRLHKGRTVVVVCASGMRSRTATKHLRNLGFDATSVSGGMAAWQRAGGDVRR</sequence>
<dbReference type="PANTHER" id="PTHR43031">
    <property type="entry name" value="FAD-DEPENDENT OXIDOREDUCTASE"/>
    <property type="match status" value="1"/>
</dbReference>
<feature type="domain" description="Rhodanese" evidence="1">
    <location>
        <begin position="44"/>
        <end position="131"/>
    </location>
</feature>
<gene>
    <name evidence="2" type="primary">moeZ_29</name>
    <name evidence="2" type="ORF">GALL_455750</name>
</gene>
<comment type="caution">
    <text evidence="2">The sequence shown here is derived from an EMBL/GenBank/DDBJ whole genome shotgun (WGS) entry which is preliminary data.</text>
</comment>
<dbReference type="EMBL" id="MLJW01003126">
    <property type="protein sequence ID" value="OIQ72795.1"/>
    <property type="molecule type" value="Genomic_DNA"/>
</dbReference>